<keyword evidence="5" id="KW-1185">Reference proteome</keyword>
<sequence length="37" mass="4296">MTFSSFFQTMDDYSLRIAIASFTWLLRLTGLFIAIFA</sequence>
<dbReference type="EMBL" id="CP065877">
    <property type="protein sequence ID" value="QQA17543.1"/>
    <property type="molecule type" value="Genomic_DNA"/>
</dbReference>
<reference evidence="2 4" key="1">
    <citation type="submission" date="2016-12" db="EMBL/GenBank/DDBJ databases">
        <title>Genome Sequences of Twelve Sporeforming Bacillus Species Isolated from Foods.</title>
        <authorList>
            <person name="De Jong A."/>
            <person name="Holsappel S."/>
            <person name="Kuipers O.P."/>
        </authorList>
    </citation>
    <scope>NUCLEOTIDE SEQUENCE [LARGE SCALE GENOMIC DNA]</scope>
    <source>
        <strain evidence="2 4">S3E15</strain>
    </source>
</reference>
<dbReference type="AlphaFoldDB" id="A0AAP7WCK5"/>
<keyword evidence="1" id="KW-0812">Transmembrane</keyword>
<protein>
    <submittedName>
        <fullName evidence="3">Spore germination protein</fullName>
    </submittedName>
</protein>
<dbReference type="Proteomes" id="UP000194131">
    <property type="component" value="Unassembled WGS sequence"/>
</dbReference>
<evidence type="ECO:0000313" key="4">
    <source>
        <dbReference type="Proteomes" id="UP000194131"/>
    </source>
</evidence>
<evidence type="ECO:0000313" key="2">
    <source>
        <dbReference type="EMBL" id="OSX95771.1"/>
    </source>
</evidence>
<dbReference type="Proteomes" id="UP000596196">
    <property type="component" value="Chromosome"/>
</dbReference>
<organism evidence="2 4">
    <name type="scientific">Bacillus mycoides</name>
    <dbReference type="NCBI Taxonomy" id="1405"/>
    <lineage>
        <taxon>Bacteria</taxon>
        <taxon>Bacillati</taxon>
        <taxon>Bacillota</taxon>
        <taxon>Bacilli</taxon>
        <taxon>Bacillales</taxon>
        <taxon>Bacillaceae</taxon>
        <taxon>Bacillus</taxon>
        <taxon>Bacillus cereus group</taxon>
    </lineage>
</organism>
<gene>
    <name evidence="3" type="ORF">I6G81_08830</name>
    <name evidence="2" type="ORF">S3E15_02249</name>
</gene>
<proteinExistence type="predicted"/>
<keyword evidence="1" id="KW-0472">Membrane</keyword>
<name>A0AAP7WCK5_BACMY</name>
<evidence type="ECO:0000313" key="5">
    <source>
        <dbReference type="Proteomes" id="UP000596196"/>
    </source>
</evidence>
<accession>A0AAP7WCK5</accession>
<reference evidence="3 5" key="2">
    <citation type="submission" date="2020-12" db="EMBL/GenBank/DDBJ databases">
        <title>FDA dAtabase for Regulatory Grade micrObial Sequences (FDA-ARGOS): Supporting development and validation of Infectious Disease Dx tests.</title>
        <authorList>
            <person name="Nelson B."/>
            <person name="Plummer A."/>
            <person name="Tallon L."/>
            <person name="Sadzewicz L."/>
            <person name="Zhao X."/>
            <person name="Boylan J."/>
            <person name="Ott S."/>
            <person name="Bowen H."/>
            <person name="Vavikolanu K."/>
            <person name="Mehta A."/>
            <person name="Aluvathingal J."/>
            <person name="Nadendla S."/>
            <person name="Myers T."/>
            <person name="Yan Y."/>
            <person name="Sichtig H."/>
        </authorList>
    </citation>
    <scope>NUCLEOTIDE SEQUENCE [LARGE SCALE GENOMIC DNA]</scope>
    <source>
        <strain evidence="3 5">FDAARGOS_924</strain>
    </source>
</reference>
<keyword evidence="1" id="KW-1133">Transmembrane helix</keyword>
<dbReference type="EMBL" id="MRWU01000002">
    <property type="protein sequence ID" value="OSX95771.1"/>
    <property type="molecule type" value="Genomic_DNA"/>
</dbReference>
<evidence type="ECO:0000313" key="3">
    <source>
        <dbReference type="EMBL" id="QQA17543.1"/>
    </source>
</evidence>
<evidence type="ECO:0000256" key="1">
    <source>
        <dbReference type="SAM" id="Phobius"/>
    </source>
</evidence>
<feature type="transmembrane region" description="Helical" evidence="1">
    <location>
        <begin position="13"/>
        <end position="36"/>
    </location>
</feature>